<reference evidence="1 2" key="1">
    <citation type="submission" date="2014-12" db="EMBL/GenBank/DDBJ databases">
        <title>Draft genome sequences of 29 type strains of Enterococci.</title>
        <authorList>
            <person name="Zhong Z."/>
            <person name="Sun Z."/>
            <person name="Liu W."/>
            <person name="Zhang W."/>
            <person name="Zhang H."/>
        </authorList>
    </citation>
    <scope>NUCLEOTIDE SEQUENCE [LARGE SCALE GENOMIC DNA]</scope>
    <source>
        <strain evidence="1 2">DSM 15687</strain>
    </source>
</reference>
<dbReference type="AlphaFoldDB" id="A0A1L8WPA0"/>
<comment type="caution">
    <text evidence="1">The sequence shown here is derived from an EMBL/GenBank/DDBJ whole genome shotgun (WGS) entry which is preliminary data.</text>
</comment>
<proteinExistence type="predicted"/>
<sequence>MHFKVFFYGGKDMKIFKWSVETIVCKNDYSLESFSFVIETIGDSKQELFQIAKYKTQEFLKQKKQTFRRINICWLKLKKSYQVSNYQRFIRLYESKRPRKAIMNILQIPF</sequence>
<evidence type="ECO:0000313" key="2">
    <source>
        <dbReference type="Proteomes" id="UP000182152"/>
    </source>
</evidence>
<accession>A0A1L8WPA0</accession>
<name>A0A1L8WPA0_9ENTE</name>
<evidence type="ECO:0000313" key="1">
    <source>
        <dbReference type="EMBL" id="OJG82847.1"/>
    </source>
</evidence>
<protein>
    <submittedName>
        <fullName evidence="1">Uncharacterized protein</fullName>
    </submittedName>
</protein>
<organism evidence="1 2">
    <name type="scientific">Enterococcus ratti</name>
    <dbReference type="NCBI Taxonomy" id="150033"/>
    <lineage>
        <taxon>Bacteria</taxon>
        <taxon>Bacillati</taxon>
        <taxon>Bacillota</taxon>
        <taxon>Bacilli</taxon>
        <taxon>Lactobacillales</taxon>
        <taxon>Enterococcaceae</taxon>
        <taxon>Enterococcus</taxon>
    </lineage>
</organism>
<dbReference type="Proteomes" id="UP000182152">
    <property type="component" value="Unassembled WGS sequence"/>
</dbReference>
<gene>
    <name evidence="1" type="ORF">RV14_GL002139</name>
</gene>
<keyword evidence="2" id="KW-1185">Reference proteome</keyword>
<dbReference type="EMBL" id="JXLB01000007">
    <property type="protein sequence ID" value="OJG82847.1"/>
    <property type="molecule type" value="Genomic_DNA"/>
</dbReference>